<protein>
    <submittedName>
        <fullName evidence="1">Uncharacterized protein</fullName>
    </submittedName>
</protein>
<sequence length="191" mass="20995">MATPYSKLYSPSTVFPSRFPNLICLDREETDPTAYGGPFDFSKSRDGIPGLVFGFSGFSYLICLDTEEIDPPAYGAPLDFSKSRDKIPGLVFGFLRLGIFYKGKRTNCSPPSLTSANPLPQIVLSFYSLSLLYASSKIFAYAPLIELIISAAVLLVDIGFPNLICLDTEENDPIAYGGPLDFQNDEMRFLA</sequence>
<dbReference type="AlphaFoldDB" id="A0AAV5J4S9"/>
<gene>
    <name evidence="1" type="ORF">SLEP1_g20069</name>
</gene>
<keyword evidence="2" id="KW-1185">Reference proteome</keyword>
<evidence type="ECO:0000313" key="2">
    <source>
        <dbReference type="Proteomes" id="UP001054252"/>
    </source>
</evidence>
<evidence type="ECO:0000313" key="1">
    <source>
        <dbReference type="EMBL" id="GKV08442.1"/>
    </source>
</evidence>
<accession>A0AAV5J4S9</accession>
<name>A0AAV5J4S9_9ROSI</name>
<proteinExistence type="predicted"/>
<organism evidence="1 2">
    <name type="scientific">Rubroshorea leprosula</name>
    <dbReference type="NCBI Taxonomy" id="152421"/>
    <lineage>
        <taxon>Eukaryota</taxon>
        <taxon>Viridiplantae</taxon>
        <taxon>Streptophyta</taxon>
        <taxon>Embryophyta</taxon>
        <taxon>Tracheophyta</taxon>
        <taxon>Spermatophyta</taxon>
        <taxon>Magnoliopsida</taxon>
        <taxon>eudicotyledons</taxon>
        <taxon>Gunneridae</taxon>
        <taxon>Pentapetalae</taxon>
        <taxon>rosids</taxon>
        <taxon>malvids</taxon>
        <taxon>Malvales</taxon>
        <taxon>Dipterocarpaceae</taxon>
        <taxon>Rubroshorea</taxon>
    </lineage>
</organism>
<reference evidence="1 2" key="1">
    <citation type="journal article" date="2021" name="Commun. Biol.">
        <title>The genome of Shorea leprosula (Dipterocarpaceae) highlights the ecological relevance of drought in aseasonal tropical rainforests.</title>
        <authorList>
            <person name="Ng K.K.S."/>
            <person name="Kobayashi M.J."/>
            <person name="Fawcett J.A."/>
            <person name="Hatakeyama M."/>
            <person name="Paape T."/>
            <person name="Ng C.H."/>
            <person name="Ang C.C."/>
            <person name="Tnah L.H."/>
            <person name="Lee C.T."/>
            <person name="Nishiyama T."/>
            <person name="Sese J."/>
            <person name="O'Brien M.J."/>
            <person name="Copetti D."/>
            <person name="Mohd Noor M.I."/>
            <person name="Ong R.C."/>
            <person name="Putra M."/>
            <person name="Sireger I.Z."/>
            <person name="Indrioko S."/>
            <person name="Kosugi Y."/>
            <person name="Izuno A."/>
            <person name="Isagi Y."/>
            <person name="Lee S.L."/>
            <person name="Shimizu K.K."/>
        </authorList>
    </citation>
    <scope>NUCLEOTIDE SEQUENCE [LARGE SCALE GENOMIC DNA]</scope>
    <source>
        <strain evidence="1">214</strain>
    </source>
</reference>
<dbReference type="Proteomes" id="UP001054252">
    <property type="component" value="Unassembled WGS sequence"/>
</dbReference>
<dbReference type="EMBL" id="BPVZ01000029">
    <property type="protein sequence ID" value="GKV08442.1"/>
    <property type="molecule type" value="Genomic_DNA"/>
</dbReference>
<comment type="caution">
    <text evidence="1">The sequence shown here is derived from an EMBL/GenBank/DDBJ whole genome shotgun (WGS) entry which is preliminary data.</text>
</comment>